<dbReference type="InterPro" id="IPR011990">
    <property type="entry name" value="TPR-like_helical_dom_sf"/>
</dbReference>
<dbReference type="UniPathway" id="UPA00196"/>
<dbReference type="GO" id="GO:0009451">
    <property type="term" value="P:RNA modification"/>
    <property type="evidence" value="ECO:0007669"/>
    <property type="project" value="InterPro"/>
</dbReference>
<sequence>MNYDYRSLLLVSAVVRVCLIIYGEWQDSHMEVRYTDVDYLVFSDASSLMATGMSPYKRSTYRYSPLLAFILLPNSFIHASWGKLLFSASDLLVGLFIRIILKLRGVPENLCLISMGVWLFNPFTFTIGTRGNCKVLQAAFWYGLVVHFRIYPIIYALPILLVLKPHNIQSGSKPYLQNWTPSQQKSQQSYSGEGLVRISDSWLLLRIDGATGSHIPLRTGPPFLLFGSNGSVCSIQQGYNSAVFCVVLLPVAPCTSMEYYDSQMGRHLLHSHMDGCSDPLADVGLSAGVQRQKCLCPVVVCRFIVLGCEHMGSRRVNTSSQVLSSFPLVRENKFQEWKKATVMEQYALGDLAVVRPGRAIHGHIVCSGFSSDVPITTALVGVYSKSGSLDAAYEVFVELNNPDKIAWTSMLAAHAMHGHGRKAIDCFDLMVSKGISPDHVTFTHLLNACSHSGLIEEGKKYFEDMSKVYGVEPKVDHYSCMVDLLGRSGLLEEAWKFIESMPIEPNAGVWGALVGACRIHSNINFGKEAAERLLVLDPLDPRNYIILSNIYSSAGQWKEASVVRALMRERGLKKDRSSSCIEHGGKVYRFVVADQSHPDSKEIYLKLGEVITKMQNAGYVCNTEYVLHDVDEVVKEDMIYKHSEKLAIAFGLLVSGAGMPIMITNNLRICGDCHSARKFISLVENRTITIRDSKRFHHFANGFCSCQDYW</sequence>
<dbReference type="Proteomes" id="UP000631114">
    <property type="component" value="Unassembled WGS sequence"/>
</dbReference>
<dbReference type="PROSITE" id="PS51375">
    <property type="entry name" value="PPR"/>
    <property type="match status" value="2"/>
</dbReference>
<dbReference type="InterPro" id="IPR046848">
    <property type="entry name" value="E_motif"/>
</dbReference>
<accession>A0A835M6Q6</accession>
<keyword evidence="6" id="KW-1185">Reference proteome</keyword>
<dbReference type="GO" id="GO:0004376">
    <property type="term" value="F:GPI mannosyltransferase activity"/>
    <property type="evidence" value="ECO:0007669"/>
    <property type="project" value="InterPro"/>
</dbReference>
<feature type="repeat" description="PPR" evidence="2">
    <location>
        <begin position="403"/>
        <end position="437"/>
    </location>
</feature>
<evidence type="ECO:0000313" key="6">
    <source>
        <dbReference type="Proteomes" id="UP000631114"/>
    </source>
</evidence>
<dbReference type="FunFam" id="1.25.40.10:FF:000407">
    <property type="entry name" value="Putative pentatricopeptide repeat-containing protein"/>
    <property type="match status" value="1"/>
</dbReference>
<dbReference type="NCBIfam" id="TIGR00756">
    <property type="entry name" value="PPR"/>
    <property type="match status" value="2"/>
</dbReference>
<dbReference type="Pfam" id="PF20430">
    <property type="entry name" value="Eplus_motif"/>
    <property type="match status" value="1"/>
</dbReference>
<dbReference type="Pfam" id="PF01535">
    <property type="entry name" value="PPR"/>
    <property type="match status" value="2"/>
</dbReference>
<feature type="domain" description="DYW" evidence="4">
    <location>
        <begin position="618"/>
        <end position="710"/>
    </location>
</feature>
<dbReference type="InterPro" id="IPR046849">
    <property type="entry name" value="E2_motif"/>
</dbReference>
<keyword evidence="3" id="KW-1133">Transmembrane helix</keyword>
<proteinExistence type="predicted"/>
<dbReference type="Pfam" id="PF20431">
    <property type="entry name" value="E_motif"/>
    <property type="match status" value="1"/>
</dbReference>
<dbReference type="GO" id="GO:0051751">
    <property type="term" value="F:alpha-1,4-mannosyltransferase activity"/>
    <property type="evidence" value="ECO:0007669"/>
    <property type="project" value="InterPro"/>
</dbReference>
<dbReference type="InterPro" id="IPR007704">
    <property type="entry name" value="PIG-M"/>
</dbReference>
<dbReference type="GO" id="GO:0003723">
    <property type="term" value="F:RNA binding"/>
    <property type="evidence" value="ECO:0007669"/>
    <property type="project" value="InterPro"/>
</dbReference>
<evidence type="ECO:0000256" key="1">
    <source>
        <dbReference type="ARBA" id="ARBA00022737"/>
    </source>
</evidence>
<dbReference type="PANTHER" id="PTHR47926">
    <property type="entry name" value="PENTATRICOPEPTIDE REPEAT-CONTAINING PROTEIN"/>
    <property type="match status" value="1"/>
</dbReference>
<feature type="transmembrane region" description="Helical" evidence="3">
    <location>
        <begin position="139"/>
        <end position="163"/>
    </location>
</feature>
<dbReference type="AlphaFoldDB" id="A0A835M6Q6"/>
<dbReference type="GO" id="GO:0016020">
    <property type="term" value="C:membrane"/>
    <property type="evidence" value="ECO:0007669"/>
    <property type="project" value="InterPro"/>
</dbReference>
<gene>
    <name evidence="5" type="ORF">IFM89_027612</name>
</gene>
<evidence type="ECO:0000259" key="4">
    <source>
        <dbReference type="Pfam" id="PF14432"/>
    </source>
</evidence>
<name>A0A835M6Q6_9MAGN</name>
<dbReference type="Pfam" id="PF13041">
    <property type="entry name" value="PPR_2"/>
    <property type="match status" value="1"/>
</dbReference>
<keyword evidence="3" id="KW-0472">Membrane</keyword>
<dbReference type="Pfam" id="PF14432">
    <property type="entry name" value="DYW_deaminase"/>
    <property type="match status" value="1"/>
</dbReference>
<keyword evidence="1" id="KW-0677">Repeat</keyword>
<dbReference type="InterPro" id="IPR002885">
    <property type="entry name" value="PPR_rpt"/>
</dbReference>
<organism evidence="5 6">
    <name type="scientific">Coptis chinensis</name>
    <dbReference type="NCBI Taxonomy" id="261450"/>
    <lineage>
        <taxon>Eukaryota</taxon>
        <taxon>Viridiplantae</taxon>
        <taxon>Streptophyta</taxon>
        <taxon>Embryophyta</taxon>
        <taxon>Tracheophyta</taxon>
        <taxon>Spermatophyta</taxon>
        <taxon>Magnoliopsida</taxon>
        <taxon>Ranunculales</taxon>
        <taxon>Ranunculaceae</taxon>
        <taxon>Coptidoideae</taxon>
        <taxon>Coptis</taxon>
    </lineage>
</organism>
<dbReference type="InterPro" id="IPR032867">
    <property type="entry name" value="DYW_dom"/>
</dbReference>
<evidence type="ECO:0000313" key="5">
    <source>
        <dbReference type="EMBL" id="KAF9621758.1"/>
    </source>
</evidence>
<reference evidence="5 6" key="1">
    <citation type="submission" date="2020-10" db="EMBL/GenBank/DDBJ databases">
        <title>The Coptis chinensis genome and diversification of protoberbering-type alkaloids.</title>
        <authorList>
            <person name="Wang B."/>
            <person name="Shu S."/>
            <person name="Song C."/>
            <person name="Liu Y."/>
        </authorList>
    </citation>
    <scope>NUCLEOTIDE SEQUENCE [LARGE SCALE GENOMIC DNA]</scope>
    <source>
        <strain evidence="5">HL-2020</strain>
        <tissue evidence="5">Leaf</tissue>
    </source>
</reference>
<dbReference type="EMBL" id="JADFTS010000002">
    <property type="protein sequence ID" value="KAF9621758.1"/>
    <property type="molecule type" value="Genomic_DNA"/>
</dbReference>
<dbReference type="OrthoDB" id="185373at2759"/>
<dbReference type="PANTHER" id="PTHR47926:SF533">
    <property type="entry name" value="DYW DOMAIN-CONTAINING PROTEIN"/>
    <property type="match status" value="1"/>
</dbReference>
<dbReference type="GO" id="GO:0008270">
    <property type="term" value="F:zinc ion binding"/>
    <property type="evidence" value="ECO:0007669"/>
    <property type="project" value="InterPro"/>
</dbReference>
<comment type="caution">
    <text evidence="5">The sequence shown here is derived from an EMBL/GenBank/DDBJ whole genome shotgun (WGS) entry which is preliminary data.</text>
</comment>
<dbReference type="InterPro" id="IPR046960">
    <property type="entry name" value="PPR_At4g14850-like_plant"/>
</dbReference>
<evidence type="ECO:0000256" key="2">
    <source>
        <dbReference type="PROSITE-ProRule" id="PRU00708"/>
    </source>
</evidence>
<feature type="transmembrane region" description="Helical" evidence="3">
    <location>
        <begin position="109"/>
        <end position="127"/>
    </location>
</feature>
<dbReference type="Pfam" id="PF05007">
    <property type="entry name" value="Mannosyl_trans"/>
    <property type="match status" value="1"/>
</dbReference>
<keyword evidence="3" id="KW-0812">Transmembrane</keyword>
<evidence type="ECO:0000256" key="3">
    <source>
        <dbReference type="SAM" id="Phobius"/>
    </source>
</evidence>
<dbReference type="GO" id="GO:0006506">
    <property type="term" value="P:GPI anchor biosynthetic process"/>
    <property type="evidence" value="ECO:0007669"/>
    <property type="project" value="UniProtKB-UniPathway"/>
</dbReference>
<feature type="repeat" description="PPR" evidence="2">
    <location>
        <begin position="438"/>
        <end position="473"/>
    </location>
</feature>
<dbReference type="Gene3D" id="1.25.40.10">
    <property type="entry name" value="Tetratricopeptide repeat domain"/>
    <property type="match status" value="2"/>
</dbReference>
<protein>
    <recommendedName>
        <fullName evidence="4">DYW domain-containing protein</fullName>
    </recommendedName>
</protein>